<protein>
    <submittedName>
        <fullName evidence="1">Uncharacterized protein</fullName>
    </submittedName>
</protein>
<reference evidence="1" key="2">
    <citation type="journal article" date="2023" name="IMA Fungus">
        <title>Comparative genomic study of the Penicillium genus elucidates a diverse pangenome and 15 lateral gene transfer events.</title>
        <authorList>
            <person name="Petersen C."/>
            <person name="Sorensen T."/>
            <person name="Nielsen M.R."/>
            <person name="Sondergaard T.E."/>
            <person name="Sorensen J.L."/>
            <person name="Fitzpatrick D.A."/>
            <person name="Frisvad J.C."/>
            <person name="Nielsen K.L."/>
        </authorList>
    </citation>
    <scope>NUCLEOTIDE SEQUENCE</scope>
    <source>
        <strain evidence="1">IBT 35673</strain>
    </source>
</reference>
<sequence length="172" mass="19379">MSTKQAHNAASDSSDDGFPERPVFSLATRVKVTSPKIYTDSYSFELVIQYVGDDGKIEASLVDFQYGAIVLGILLISVAQLKGTLDLKPEMIVKVTSLTFYGEEVGQFSGNITEPPFRFEHDVVLNETKGLVRFFIDQTESLVFGIDIRKRDGTHQRTMKRIAYIHQESYIF</sequence>
<comment type="caution">
    <text evidence="1">The sequence shown here is derived from an EMBL/GenBank/DDBJ whole genome shotgun (WGS) entry which is preliminary data.</text>
</comment>
<proteinExistence type="predicted"/>
<dbReference type="EMBL" id="JAPZBQ010000001">
    <property type="protein sequence ID" value="KAJ5353355.1"/>
    <property type="molecule type" value="Genomic_DNA"/>
</dbReference>
<dbReference type="Proteomes" id="UP001147695">
    <property type="component" value="Unassembled WGS sequence"/>
</dbReference>
<gene>
    <name evidence="1" type="ORF">N7452_002329</name>
</gene>
<accession>A0A9W9R5N2</accession>
<evidence type="ECO:0000313" key="1">
    <source>
        <dbReference type="EMBL" id="KAJ5353355.1"/>
    </source>
</evidence>
<evidence type="ECO:0000313" key="2">
    <source>
        <dbReference type="Proteomes" id="UP001147695"/>
    </source>
</evidence>
<name>A0A9W9R5N2_PENBR</name>
<reference evidence="1" key="1">
    <citation type="submission" date="2022-12" db="EMBL/GenBank/DDBJ databases">
        <authorList>
            <person name="Petersen C."/>
        </authorList>
    </citation>
    <scope>NUCLEOTIDE SEQUENCE</scope>
    <source>
        <strain evidence="1">IBT 35673</strain>
    </source>
</reference>
<organism evidence="1 2">
    <name type="scientific">Penicillium brevicompactum</name>
    <dbReference type="NCBI Taxonomy" id="5074"/>
    <lineage>
        <taxon>Eukaryota</taxon>
        <taxon>Fungi</taxon>
        <taxon>Dikarya</taxon>
        <taxon>Ascomycota</taxon>
        <taxon>Pezizomycotina</taxon>
        <taxon>Eurotiomycetes</taxon>
        <taxon>Eurotiomycetidae</taxon>
        <taxon>Eurotiales</taxon>
        <taxon>Aspergillaceae</taxon>
        <taxon>Penicillium</taxon>
    </lineage>
</organism>
<dbReference type="AlphaFoldDB" id="A0A9W9R5N2"/>